<evidence type="ECO:0000313" key="7">
    <source>
        <dbReference type="Proteomes" id="UP000031668"/>
    </source>
</evidence>
<dbReference type="OrthoDB" id="2014825at2759"/>
<feature type="region of interest" description="Important for donor substrate binding" evidence="3">
    <location>
        <begin position="285"/>
        <end position="286"/>
    </location>
</feature>
<proteinExistence type="inferred from homology"/>
<sequence>MKWFISRSSLPLFWGILASFTVFQNTQCLPTSPTQSGPMTLNQTIGLLSSYAKFLKEWKTLYSSQKEILLSILNYERPEILRDLKVTKDVDLYNYLIDVSLFQMNKLEDIRSQSQNVALRDSLVQHVRKVIHRNQNPKECRDIEVIAYDPQSICGFGCQIHHIAYCLTTALGEGKPLLVKASPWHNFDSIFDLIMPLSENCHYDMIETHNLTAKHIRLKYEYHVAEFLPPIYPENIGELIDEFSTEPFVWYIAQIIMYILRFRPNMMNHVKPIELPSPIVGVHVRRTDKLWGEAKCYRIEEYMKYVELYYRKLEQKSKVSTKNVYLATDDQQIIDEFRQKYPDYNFITSNVEYTADRFSHPGTFSILSDIYHLAKSDHLVCTFSSNICRLAYEWMNGQKADGTEDYYSVDDIYFYARQKDSTYSLHLDHTAGDRLIDTKARVYLITTLFERYRTVRFADTPDEYKVPGYKLRENPMYKNFKAFENMEL</sequence>
<dbReference type="OMA" id="SENCHYD"/>
<dbReference type="PANTHER" id="PTHR13132:SF29">
    <property type="entry name" value="ALPHA-(1,6)-FUCOSYLTRANSFERASE"/>
    <property type="match status" value="1"/>
</dbReference>
<feature type="signal peptide" evidence="4">
    <location>
        <begin position="1"/>
        <end position="28"/>
    </location>
</feature>
<dbReference type="Gene3D" id="3.40.50.11350">
    <property type="match status" value="1"/>
</dbReference>
<evidence type="ECO:0000256" key="2">
    <source>
        <dbReference type="ARBA" id="ARBA00022679"/>
    </source>
</evidence>
<dbReference type="InterPro" id="IPR045573">
    <property type="entry name" value="Fut8_N_cat"/>
</dbReference>
<dbReference type="PROSITE" id="PS51659">
    <property type="entry name" value="GT23"/>
    <property type="match status" value="1"/>
</dbReference>
<accession>A0A0C2MQ34</accession>
<dbReference type="Proteomes" id="UP000031668">
    <property type="component" value="Unassembled WGS sequence"/>
</dbReference>
<comment type="similarity">
    <text evidence="3">Belongs to the glycosyltransferase 23 family.</text>
</comment>
<dbReference type="AlphaFoldDB" id="A0A0C2MQ34"/>
<reference evidence="6 7" key="1">
    <citation type="journal article" date="2014" name="Genome Biol. Evol.">
        <title>The genome of the myxosporean Thelohanellus kitauei shows adaptations to nutrient acquisition within its fish host.</title>
        <authorList>
            <person name="Yang Y."/>
            <person name="Xiong J."/>
            <person name="Zhou Z."/>
            <person name="Huo F."/>
            <person name="Miao W."/>
            <person name="Ran C."/>
            <person name="Liu Y."/>
            <person name="Zhang J."/>
            <person name="Feng J."/>
            <person name="Wang M."/>
            <person name="Wang M."/>
            <person name="Wang L."/>
            <person name="Yao B."/>
        </authorList>
    </citation>
    <scope>NUCLEOTIDE SEQUENCE [LARGE SCALE GENOMIC DNA]</scope>
    <source>
        <strain evidence="6">Wuqing</strain>
    </source>
</reference>
<dbReference type="GO" id="GO:0006487">
    <property type="term" value="P:protein N-linked glycosylation"/>
    <property type="evidence" value="ECO:0007669"/>
    <property type="project" value="TreeGrafter"/>
</dbReference>
<evidence type="ECO:0000259" key="5">
    <source>
        <dbReference type="PROSITE" id="PS51659"/>
    </source>
</evidence>
<keyword evidence="1 3" id="KW-0328">Glycosyltransferase</keyword>
<evidence type="ECO:0000256" key="4">
    <source>
        <dbReference type="SAM" id="SignalP"/>
    </source>
</evidence>
<dbReference type="Pfam" id="PF19745">
    <property type="entry name" value="FUT8_N_cat"/>
    <property type="match status" value="1"/>
</dbReference>
<dbReference type="GO" id="GO:0046921">
    <property type="term" value="F:alpha-(1-&gt;6)-fucosyltransferase activity"/>
    <property type="evidence" value="ECO:0007669"/>
    <property type="project" value="TreeGrafter"/>
</dbReference>
<comment type="caution">
    <text evidence="6">The sequence shown here is derived from an EMBL/GenBank/DDBJ whole genome shotgun (WGS) entry which is preliminary data.</text>
</comment>
<name>A0A0C2MQ34_THEKT</name>
<evidence type="ECO:0000256" key="3">
    <source>
        <dbReference type="PROSITE-ProRule" id="PRU00992"/>
    </source>
</evidence>
<keyword evidence="7" id="KW-1185">Reference proteome</keyword>
<feature type="chain" id="PRO_5002164484" evidence="4">
    <location>
        <begin position="29"/>
        <end position="488"/>
    </location>
</feature>
<dbReference type="InterPro" id="IPR027350">
    <property type="entry name" value="GT23_dom"/>
</dbReference>
<gene>
    <name evidence="6" type="ORF">RF11_14989</name>
</gene>
<organism evidence="6 7">
    <name type="scientific">Thelohanellus kitauei</name>
    <name type="common">Myxosporean</name>
    <dbReference type="NCBI Taxonomy" id="669202"/>
    <lineage>
        <taxon>Eukaryota</taxon>
        <taxon>Metazoa</taxon>
        <taxon>Cnidaria</taxon>
        <taxon>Myxozoa</taxon>
        <taxon>Myxosporea</taxon>
        <taxon>Bivalvulida</taxon>
        <taxon>Platysporina</taxon>
        <taxon>Myxobolidae</taxon>
        <taxon>Thelohanellus</taxon>
    </lineage>
</organism>
<evidence type="ECO:0000256" key="1">
    <source>
        <dbReference type="ARBA" id="ARBA00022676"/>
    </source>
</evidence>
<protein>
    <submittedName>
        <fullName evidence="6">Alpha-(1,6)-fucosyltransferase</fullName>
    </submittedName>
</protein>
<keyword evidence="4" id="KW-0732">Signal</keyword>
<feature type="domain" description="GT23" evidence="5">
    <location>
        <begin position="139"/>
        <end position="409"/>
    </location>
</feature>
<dbReference type="EMBL" id="JWZT01004591">
    <property type="protein sequence ID" value="KII63756.1"/>
    <property type="molecule type" value="Genomic_DNA"/>
</dbReference>
<dbReference type="PANTHER" id="PTHR13132">
    <property type="entry name" value="ALPHA- 1,6 -FUCOSYLTRANSFERASE"/>
    <property type="match status" value="1"/>
</dbReference>
<keyword evidence="2 3" id="KW-0808">Transferase</keyword>
<evidence type="ECO:0000313" key="6">
    <source>
        <dbReference type="EMBL" id="KII63756.1"/>
    </source>
</evidence>